<dbReference type="EMBL" id="JTDY01000636">
    <property type="protein sequence ID" value="KOB76391.1"/>
    <property type="molecule type" value="Genomic_DNA"/>
</dbReference>
<feature type="signal peptide" evidence="1">
    <location>
        <begin position="1"/>
        <end position="22"/>
    </location>
</feature>
<keyword evidence="1" id="KW-0732">Signal</keyword>
<keyword evidence="3" id="KW-1185">Reference proteome</keyword>
<comment type="caution">
    <text evidence="2">The sequence shown here is derived from an EMBL/GenBank/DDBJ whole genome shotgun (WGS) entry which is preliminary data.</text>
</comment>
<dbReference type="AlphaFoldDB" id="A0A0L7LME4"/>
<reference evidence="2 3" key="1">
    <citation type="journal article" date="2015" name="Genome Biol. Evol.">
        <title>The genome of winter moth (Operophtera brumata) provides a genomic perspective on sexual dimorphism and phenology.</title>
        <authorList>
            <person name="Derks M.F."/>
            <person name="Smit S."/>
            <person name="Salis L."/>
            <person name="Schijlen E."/>
            <person name="Bossers A."/>
            <person name="Mateman C."/>
            <person name="Pijl A.S."/>
            <person name="de Ridder D."/>
            <person name="Groenen M.A."/>
            <person name="Visser M.E."/>
            <person name="Megens H.J."/>
        </authorList>
    </citation>
    <scope>NUCLEOTIDE SEQUENCE [LARGE SCALE GENOMIC DNA]</scope>
    <source>
        <strain evidence="2">WM2013NL</strain>
        <tissue evidence="2">Head and thorax</tissue>
    </source>
</reference>
<evidence type="ECO:0000313" key="3">
    <source>
        <dbReference type="Proteomes" id="UP000037510"/>
    </source>
</evidence>
<name>A0A0L7LME4_OPEBR</name>
<gene>
    <name evidence="2" type="ORF">OBRU01_02372</name>
</gene>
<accession>A0A0L7LME4</accession>
<proteinExistence type="predicted"/>
<evidence type="ECO:0000256" key="1">
    <source>
        <dbReference type="SAM" id="SignalP"/>
    </source>
</evidence>
<dbReference type="Proteomes" id="UP000037510">
    <property type="component" value="Unassembled WGS sequence"/>
</dbReference>
<sequence length="95" mass="10280">MDTVQITKVLIAVIFCLHFGDSMVSEKPVCTMLYKDPSFEVAKLLQGGSYLVMIDCGVGGVASLSARRRPTTKGELMSVVSKLPMGKGKFTCLFT</sequence>
<organism evidence="2 3">
    <name type="scientific">Operophtera brumata</name>
    <name type="common">Winter moth</name>
    <name type="synonym">Phalaena brumata</name>
    <dbReference type="NCBI Taxonomy" id="104452"/>
    <lineage>
        <taxon>Eukaryota</taxon>
        <taxon>Metazoa</taxon>
        <taxon>Ecdysozoa</taxon>
        <taxon>Arthropoda</taxon>
        <taxon>Hexapoda</taxon>
        <taxon>Insecta</taxon>
        <taxon>Pterygota</taxon>
        <taxon>Neoptera</taxon>
        <taxon>Endopterygota</taxon>
        <taxon>Lepidoptera</taxon>
        <taxon>Glossata</taxon>
        <taxon>Ditrysia</taxon>
        <taxon>Geometroidea</taxon>
        <taxon>Geometridae</taxon>
        <taxon>Larentiinae</taxon>
        <taxon>Operophtera</taxon>
    </lineage>
</organism>
<evidence type="ECO:0000313" key="2">
    <source>
        <dbReference type="EMBL" id="KOB76391.1"/>
    </source>
</evidence>
<protein>
    <submittedName>
        <fullName evidence="2">Uncharacterized protein</fullName>
    </submittedName>
</protein>
<feature type="chain" id="PRO_5005573572" evidence="1">
    <location>
        <begin position="23"/>
        <end position="95"/>
    </location>
</feature>